<feature type="region of interest" description="Disordered" evidence="5">
    <location>
        <begin position="352"/>
        <end position="385"/>
    </location>
</feature>
<dbReference type="PANTHER" id="PTHR23508">
    <property type="entry name" value="CARBOXYLIC ACID TRANSPORTER PROTEIN HOMOLOG"/>
    <property type="match status" value="1"/>
</dbReference>
<evidence type="ECO:0000259" key="7">
    <source>
        <dbReference type="PROSITE" id="PS50850"/>
    </source>
</evidence>
<comment type="subcellular location">
    <subcellularLocation>
        <location evidence="1">Membrane</location>
        <topology evidence="1">Multi-pass membrane protein</topology>
    </subcellularLocation>
</comment>
<keyword evidence="2 6" id="KW-0812">Transmembrane</keyword>
<feature type="transmembrane region" description="Helical" evidence="6">
    <location>
        <begin position="145"/>
        <end position="163"/>
    </location>
</feature>
<gene>
    <name evidence="8" type="ORF">CVT24_006886</name>
</gene>
<feature type="transmembrane region" description="Helical" evidence="6">
    <location>
        <begin position="24"/>
        <end position="46"/>
    </location>
</feature>
<feature type="transmembrane region" description="Helical" evidence="6">
    <location>
        <begin position="53"/>
        <end position="72"/>
    </location>
</feature>
<evidence type="ECO:0000256" key="2">
    <source>
        <dbReference type="ARBA" id="ARBA00022692"/>
    </source>
</evidence>
<name>A0A409W039_9AGAR</name>
<keyword evidence="3 6" id="KW-1133">Transmembrane helix</keyword>
<evidence type="ECO:0000256" key="5">
    <source>
        <dbReference type="SAM" id="MobiDB-lite"/>
    </source>
</evidence>
<evidence type="ECO:0000256" key="1">
    <source>
        <dbReference type="ARBA" id="ARBA00004141"/>
    </source>
</evidence>
<keyword evidence="4 6" id="KW-0472">Membrane</keyword>
<dbReference type="SUPFAM" id="SSF103473">
    <property type="entry name" value="MFS general substrate transporter"/>
    <property type="match status" value="1"/>
</dbReference>
<dbReference type="AlphaFoldDB" id="A0A409W039"/>
<feature type="transmembrane region" description="Helical" evidence="6">
    <location>
        <begin position="204"/>
        <end position="223"/>
    </location>
</feature>
<dbReference type="GO" id="GO:0015355">
    <property type="term" value="F:secondary active monocarboxylate transmembrane transporter activity"/>
    <property type="evidence" value="ECO:0007669"/>
    <property type="project" value="TreeGrafter"/>
</dbReference>
<feature type="compositionally biased region" description="Basic and acidic residues" evidence="5">
    <location>
        <begin position="374"/>
        <end position="385"/>
    </location>
</feature>
<accession>A0A409W039</accession>
<feature type="domain" description="Major facilitator superfamily (MFS) profile" evidence="7">
    <location>
        <begin position="1"/>
        <end position="385"/>
    </location>
</feature>
<feature type="transmembrane region" description="Helical" evidence="6">
    <location>
        <begin position="78"/>
        <end position="98"/>
    </location>
</feature>
<feature type="transmembrane region" description="Helical" evidence="6">
    <location>
        <begin position="307"/>
        <end position="327"/>
    </location>
</feature>
<feature type="transmembrane region" description="Helical" evidence="6">
    <location>
        <begin position="110"/>
        <end position="133"/>
    </location>
</feature>
<dbReference type="InterPro" id="IPR011701">
    <property type="entry name" value="MFS"/>
</dbReference>
<dbReference type="STRING" id="181874.A0A409W039"/>
<protein>
    <recommendedName>
        <fullName evidence="7">Major facilitator superfamily (MFS) profile domain-containing protein</fullName>
    </recommendedName>
</protein>
<comment type="caution">
    <text evidence="8">The sequence shown here is derived from an EMBL/GenBank/DDBJ whole genome shotgun (WGS) entry which is preliminary data.</text>
</comment>
<dbReference type="CDD" id="cd17316">
    <property type="entry name" value="MFS_SV2_like"/>
    <property type="match status" value="1"/>
</dbReference>
<dbReference type="InterPro" id="IPR036259">
    <property type="entry name" value="MFS_trans_sf"/>
</dbReference>
<proteinExistence type="predicted"/>
<evidence type="ECO:0000256" key="4">
    <source>
        <dbReference type="ARBA" id="ARBA00023136"/>
    </source>
</evidence>
<dbReference type="GO" id="GO:0035879">
    <property type="term" value="P:plasma membrane lactate transport"/>
    <property type="evidence" value="ECO:0007669"/>
    <property type="project" value="TreeGrafter"/>
</dbReference>
<evidence type="ECO:0000256" key="3">
    <source>
        <dbReference type="ARBA" id="ARBA00022989"/>
    </source>
</evidence>
<evidence type="ECO:0000313" key="9">
    <source>
        <dbReference type="Proteomes" id="UP000284842"/>
    </source>
</evidence>
<dbReference type="InParanoid" id="A0A409W039"/>
<evidence type="ECO:0000256" key="6">
    <source>
        <dbReference type="SAM" id="Phobius"/>
    </source>
</evidence>
<dbReference type="InterPro" id="IPR020846">
    <property type="entry name" value="MFS_dom"/>
</dbReference>
<sequence length="385" mass="41919">MDFFSVSLSIPRLQIEFGRPTDEITTAITLTLLFRSFGALLFGILSDRFGRKWPLVCNLLLVAILELGTGFVQTYHQFLALRSLFGIGMGGIWGLASATALENLPVELRGIASGIVQEGWAAGYLIPSVVNLFLVPEVPSTWRSLFYTCAGVSLFTAILRALLPESEIFLKAKKLEKMNGGPRSMREKTRLFLREIKQMVKNHWLLCGYAILLMAAFIPLWILPNSFSSLAAGAFWVQWGVQGALGVVPIQLAELSPPGFRATFPGVTYQLGAMISSASVQIEATGGQHLRTTTIEDGRAVNVPDYATVQGILIGAVVVFVILITIIGPENHGSRFEIHKIAFMEGVSQRDSADVHEQNLEGDADDKSSSSAEDTSHSKSEKSSA</sequence>
<reference evidence="8 9" key="1">
    <citation type="journal article" date="2018" name="Evol. Lett.">
        <title>Horizontal gene cluster transfer increased hallucinogenic mushroom diversity.</title>
        <authorList>
            <person name="Reynolds H.T."/>
            <person name="Vijayakumar V."/>
            <person name="Gluck-Thaler E."/>
            <person name="Korotkin H.B."/>
            <person name="Matheny P.B."/>
            <person name="Slot J.C."/>
        </authorList>
    </citation>
    <scope>NUCLEOTIDE SEQUENCE [LARGE SCALE GENOMIC DNA]</scope>
    <source>
        <strain evidence="8 9">2629</strain>
    </source>
</reference>
<evidence type="ECO:0000313" key="8">
    <source>
        <dbReference type="EMBL" id="PPQ71870.1"/>
    </source>
</evidence>
<dbReference type="Proteomes" id="UP000284842">
    <property type="component" value="Unassembled WGS sequence"/>
</dbReference>
<dbReference type="OrthoDB" id="5296287at2759"/>
<dbReference type="PROSITE" id="PS50850">
    <property type="entry name" value="MFS"/>
    <property type="match status" value="1"/>
</dbReference>
<dbReference type="GO" id="GO:0005886">
    <property type="term" value="C:plasma membrane"/>
    <property type="evidence" value="ECO:0007669"/>
    <property type="project" value="TreeGrafter"/>
</dbReference>
<keyword evidence="9" id="KW-1185">Reference proteome</keyword>
<dbReference type="PANTHER" id="PTHR23508:SF10">
    <property type="entry name" value="CARBOXYLIC ACID TRANSPORTER PROTEIN HOMOLOG"/>
    <property type="match status" value="1"/>
</dbReference>
<dbReference type="EMBL" id="NHTK01005896">
    <property type="protein sequence ID" value="PPQ71870.1"/>
    <property type="molecule type" value="Genomic_DNA"/>
</dbReference>
<dbReference type="Gene3D" id="1.20.1250.20">
    <property type="entry name" value="MFS general substrate transporter like domains"/>
    <property type="match status" value="1"/>
</dbReference>
<organism evidence="8 9">
    <name type="scientific">Panaeolus cyanescens</name>
    <dbReference type="NCBI Taxonomy" id="181874"/>
    <lineage>
        <taxon>Eukaryota</taxon>
        <taxon>Fungi</taxon>
        <taxon>Dikarya</taxon>
        <taxon>Basidiomycota</taxon>
        <taxon>Agaricomycotina</taxon>
        <taxon>Agaricomycetes</taxon>
        <taxon>Agaricomycetidae</taxon>
        <taxon>Agaricales</taxon>
        <taxon>Agaricineae</taxon>
        <taxon>Galeropsidaceae</taxon>
        <taxon>Panaeolus</taxon>
    </lineage>
</organism>
<dbReference type="Pfam" id="PF07690">
    <property type="entry name" value="MFS_1"/>
    <property type="match status" value="1"/>
</dbReference>